<dbReference type="Proteomes" id="UP000079169">
    <property type="component" value="Unplaced"/>
</dbReference>
<dbReference type="PANTHER" id="PTHR12383:SF16">
    <property type="entry name" value="MITOCHONDRIAL INNER MEMBRANE PROTEASE SUBUNIT 1"/>
    <property type="match status" value="1"/>
</dbReference>
<gene>
    <name evidence="11" type="primary">LOC103522436</name>
</gene>
<dbReference type="GO" id="GO:0004252">
    <property type="term" value="F:serine-type endopeptidase activity"/>
    <property type="evidence" value="ECO:0007669"/>
    <property type="project" value="InterPro"/>
</dbReference>
<dbReference type="InterPro" id="IPR052064">
    <property type="entry name" value="Mito_IMP1_subunit"/>
</dbReference>
<evidence type="ECO:0000256" key="7">
    <source>
        <dbReference type="ARBA" id="ARBA00038445"/>
    </source>
</evidence>
<comment type="subcellular location">
    <subcellularLocation>
        <location evidence="1">Mitochondrion inner membrane</location>
    </subcellularLocation>
</comment>
<feature type="active site" evidence="8">
    <location>
        <position position="45"/>
    </location>
</feature>
<dbReference type="CDD" id="cd06530">
    <property type="entry name" value="S26_SPase_I"/>
    <property type="match status" value="1"/>
</dbReference>
<reference evidence="11" key="1">
    <citation type="submission" date="2025-08" db="UniProtKB">
        <authorList>
            <consortium name="RefSeq"/>
        </authorList>
    </citation>
    <scope>IDENTIFICATION</scope>
</reference>
<keyword evidence="10" id="KW-1185">Reference proteome</keyword>
<keyword evidence="5" id="KW-0496">Mitochondrion</keyword>
<feature type="domain" description="Peptidase S26" evidence="9">
    <location>
        <begin position="105"/>
        <end position="145"/>
    </location>
</feature>
<evidence type="ECO:0000256" key="4">
    <source>
        <dbReference type="ARBA" id="ARBA00022801"/>
    </source>
</evidence>
<comment type="similarity">
    <text evidence="7">Belongs to the peptidase S26 family. IMP1 subfamily.</text>
</comment>
<accession>A0A1S3DPE6</accession>
<dbReference type="Gene3D" id="2.10.109.10">
    <property type="entry name" value="Umud Fragment, subunit A"/>
    <property type="match status" value="1"/>
</dbReference>
<dbReference type="PaxDb" id="121845-A0A1S3DPE6"/>
<dbReference type="SUPFAM" id="SSF51306">
    <property type="entry name" value="LexA/Signal peptidase"/>
    <property type="match status" value="1"/>
</dbReference>
<dbReference type="InterPro" id="IPR019533">
    <property type="entry name" value="Peptidase_S26"/>
</dbReference>
<evidence type="ECO:0000256" key="8">
    <source>
        <dbReference type="PIRSR" id="PIRSR600223-1"/>
    </source>
</evidence>
<dbReference type="GO" id="GO:0006627">
    <property type="term" value="P:protein processing involved in protein targeting to mitochondrion"/>
    <property type="evidence" value="ECO:0007669"/>
    <property type="project" value="TreeGrafter"/>
</dbReference>
<dbReference type="InterPro" id="IPR036286">
    <property type="entry name" value="LexA/Signal_pep-like_sf"/>
</dbReference>
<dbReference type="GO" id="GO:0042720">
    <property type="term" value="C:mitochondrial inner membrane peptidase complex"/>
    <property type="evidence" value="ECO:0007669"/>
    <property type="project" value="TreeGrafter"/>
</dbReference>
<organism evidence="10 11">
    <name type="scientific">Diaphorina citri</name>
    <name type="common">Asian citrus psyllid</name>
    <dbReference type="NCBI Taxonomy" id="121845"/>
    <lineage>
        <taxon>Eukaryota</taxon>
        <taxon>Metazoa</taxon>
        <taxon>Ecdysozoa</taxon>
        <taxon>Arthropoda</taxon>
        <taxon>Hexapoda</taxon>
        <taxon>Insecta</taxon>
        <taxon>Pterygota</taxon>
        <taxon>Neoptera</taxon>
        <taxon>Paraneoptera</taxon>
        <taxon>Hemiptera</taxon>
        <taxon>Sternorrhyncha</taxon>
        <taxon>Psylloidea</taxon>
        <taxon>Psyllidae</taxon>
        <taxon>Diaphorininae</taxon>
        <taxon>Diaphorina</taxon>
    </lineage>
</organism>
<evidence type="ECO:0000256" key="1">
    <source>
        <dbReference type="ARBA" id="ARBA00004273"/>
    </source>
</evidence>
<keyword evidence="4" id="KW-0378">Hydrolase</keyword>
<protein>
    <submittedName>
        <fullName evidence="11">Mitochondrial inner membrane protease subunit 1-like</fullName>
    </submittedName>
</protein>
<dbReference type="PANTHER" id="PTHR12383">
    <property type="entry name" value="PROTEASE FAMILY S26 MITOCHONDRIAL INNER MEMBRANE PROTEASE-RELATED"/>
    <property type="match status" value="1"/>
</dbReference>
<dbReference type="Pfam" id="PF10502">
    <property type="entry name" value="Peptidase_S26"/>
    <property type="match status" value="2"/>
</dbReference>
<sequence length="154" mass="17579">MVVNSNFTGVLKKFSGTLWYLVKFGCVTHCVMEYFGDFVFCTGPSMEPTIYTNNVVISDQMSVWMKRIDKGDIVIAKLPHDRNQLICKRVTGLPGDRVWAGYSYQKVPRGHVWLEGDNKKNSTDSREYGPIPQGLLRGKVICRIWPLNDLKIFS</sequence>
<evidence type="ECO:0000256" key="5">
    <source>
        <dbReference type="ARBA" id="ARBA00023128"/>
    </source>
</evidence>
<dbReference type="OrthoDB" id="308440at2759"/>
<dbReference type="InterPro" id="IPR000223">
    <property type="entry name" value="Pept_S26A_signal_pept_1"/>
</dbReference>
<dbReference type="PRINTS" id="PR00727">
    <property type="entry name" value="LEADERPTASE"/>
</dbReference>
<dbReference type="OMA" id="LCKGPSM"/>
<dbReference type="STRING" id="121845.A0A1S3DPE6"/>
<proteinExistence type="inferred from homology"/>
<evidence type="ECO:0000259" key="9">
    <source>
        <dbReference type="Pfam" id="PF10502"/>
    </source>
</evidence>
<dbReference type="GO" id="GO:0006465">
    <property type="term" value="P:signal peptide processing"/>
    <property type="evidence" value="ECO:0007669"/>
    <property type="project" value="InterPro"/>
</dbReference>
<name>A0A1S3DPE6_DIACI</name>
<dbReference type="AlphaFoldDB" id="A0A1S3DPE6"/>
<comment type="subunit">
    <text evidence="2">Heterodimer of 2 subunits, IMMPL1 and IMMPL2.</text>
</comment>
<evidence type="ECO:0000256" key="6">
    <source>
        <dbReference type="ARBA" id="ARBA00023136"/>
    </source>
</evidence>
<feature type="domain" description="Peptidase S26" evidence="9">
    <location>
        <begin position="31"/>
        <end position="99"/>
    </location>
</feature>
<dbReference type="RefSeq" id="XP_008485760.1">
    <property type="nucleotide sequence ID" value="XM_008487538.3"/>
</dbReference>
<keyword evidence="6" id="KW-0472">Membrane</keyword>
<dbReference type="GeneID" id="103522436"/>
<evidence type="ECO:0000313" key="11">
    <source>
        <dbReference type="RefSeq" id="XP_008485760.1"/>
    </source>
</evidence>
<feature type="active site" evidence="8">
    <location>
        <position position="88"/>
    </location>
</feature>
<evidence type="ECO:0000313" key="10">
    <source>
        <dbReference type="Proteomes" id="UP000079169"/>
    </source>
</evidence>
<keyword evidence="3" id="KW-0999">Mitochondrion inner membrane</keyword>
<dbReference type="KEGG" id="dci:103522436"/>
<evidence type="ECO:0000256" key="2">
    <source>
        <dbReference type="ARBA" id="ARBA00011805"/>
    </source>
</evidence>
<evidence type="ECO:0000256" key="3">
    <source>
        <dbReference type="ARBA" id="ARBA00022792"/>
    </source>
</evidence>